<evidence type="ECO:0000313" key="3">
    <source>
        <dbReference type="Proteomes" id="UP000001941"/>
    </source>
</evidence>
<keyword evidence="3" id="KW-1185">Reference proteome</keyword>
<dbReference type="eggNOG" id="arCOG03264">
    <property type="taxonomic scope" value="Archaea"/>
</dbReference>
<dbReference type="EnsemblBacteria" id="ABD40524">
    <property type="protein sequence ID" value="ABD40524"/>
    <property type="gene ID" value="Mhun_0772"/>
</dbReference>
<dbReference type="EMBL" id="CP000254">
    <property type="protein sequence ID" value="ABD40524.1"/>
    <property type="molecule type" value="Genomic_DNA"/>
</dbReference>
<evidence type="ECO:0000313" key="2">
    <source>
        <dbReference type="EMBL" id="ABD40524.1"/>
    </source>
</evidence>
<reference evidence="3" key="1">
    <citation type="journal article" date="2016" name="Stand. Genomic Sci.">
        <title>Complete genome sequence of Methanospirillum hungatei type strain JF1.</title>
        <authorList>
            <person name="Gunsalus R.P."/>
            <person name="Cook L.E."/>
            <person name="Crable B."/>
            <person name="Rohlin L."/>
            <person name="McDonald E."/>
            <person name="Mouttaki H."/>
            <person name="Sieber J.R."/>
            <person name="Poweleit N."/>
            <person name="Zhou H."/>
            <person name="Lapidus A.L."/>
            <person name="Daligault H.E."/>
            <person name="Land M."/>
            <person name="Gilna P."/>
            <person name="Ivanova N."/>
            <person name="Kyrpides N."/>
            <person name="Culley D.E."/>
            <person name="McInerney M.J."/>
        </authorList>
    </citation>
    <scope>NUCLEOTIDE SEQUENCE [LARGE SCALE GENOMIC DNA]</scope>
    <source>
        <strain evidence="3">ATCC 27890 / DSM 864 / NBRC 100397 / JF-1</strain>
    </source>
</reference>
<dbReference type="InParanoid" id="Q2FQT2"/>
<organism evidence="2 3">
    <name type="scientific">Methanospirillum hungatei JF-1 (strain ATCC 27890 / DSM 864 / NBRC 100397 / JF-1)</name>
    <dbReference type="NCBI Taxonomy" id="323259"/>
    <lineage>
        <taxon>Archaea</taxon>
        <taxon>Methanobacteriati</taxon>
        <taxon>Methanobacteriota</taxon>
        <taxon>Stenosarchaea group</taxon>
        <taxon>Methanomicrobia</taxon>
        <taxon>Methanomicrobiales</taxon>
        <taxon>Methanospirillaceae</taxon>
        <taxon>Methanospirillum</taxon>
    </lineage>
</organism>
<gene>
    <name evidence="2" type="ordered locus">Mhun_0772</name>
</gene>
<dbReference type="HOGENOM" id="CLU_827974_0_0_2"/>
<dbReference type="Proteomes" id="UP000001941">
    <property type="component" value="Chromosome"/>
</dbReference>
<dbReference type="KEGG" id="mhu:Mhun_0772"/>
<protein>
    <recommendedName>
        <fullName evidence="1">PEGA domain-containing protein</fullName>
    </recommendedName>
</protein>
<evidence type="ECO:0000259" key="1">
    <source>
        <dbReference type="Pfam" id="PF08308"/>
    </source>
</evidence>
<dbReference type="PANTHER" id="PTHR36194:SF1">
    <property type="entry name" value="S-LAYER-LIKE PROTEIN"/>
    <property type="match status" value="1"/>
</dbReference>
<dbReference type="AlphaFoldDB" id="Q2FQT2"/>
<feature type="domain" description="PEGA" evidence="1">
    <location>
        <begin position="35"/>
        <end position="81"/>
    </location>
</feature>
<dbReference type="Pfam" id="PF08308">
    <property type="entry name" value="PEGA"/>
    <property type="match status" value="2"/>
</dbReference>
<dbReference type="PANTHER" id="PTHR36194">
    <property type="entry name" value="S-LAYER-LIKE PROTEIN"/>
    <property type="match status" value="1"/>
</dbReference>
<proteinExistence type="predicted"/>
<name>Q2FQT2_METHJ</name>
<dbReference type="InterPro" id="IPR013229">
    <property type="entry name" value="PEGA"/>
</dbReference>
<sequence length="335" mass="37027">MKIFSLIRWGLVLIFTCMAISNVYADTNYSSGLFGSYMINSEPSGADVYILEKYYGKTPLLYIPDNTADHPYIIEFRKDGYNSSILSINENITPGTQKEVFAHLSPAPKFTSIFVSSDPDDCLAQLDGGSSVPLPYSFTSVSEGTHTLLVYKTGYKSYLNEQLSVRSGSNTTMKVILIPNYERKELVVTSTPSDTEVLVDGIFRGTTSGNIPLMIGPLNDGQHTVLGRIAGYQEKKEMVFTRHDLSSNVHLNMIPITLMPVSSTVKIRSIPSGSDVLLNGIWFGEVPAQGYLELNDIPLNRYKLVISHSGYTDHIEWIFPGPGETITIDTVLLQS</sequence>
<accession>Q2FQT2</accession>
<feature type="domain" description="PEGA" evidence="1">
    <location>
        <begin position="263"/>
        <end position="332"/>
    </location>
</feature>